<proteinExistence type="inferred from homology"/>
<evidence type="ECO:0000256" key="2">
    <source>
        <dbReference type="SAM" id="MobiDB-lite"/>
    </source>
</evidence>
<sequence>MSFLARLFRRFRSPTGFVGRDLEGNRFFEYPSVSDDPRRTKRVVKYAPGRDMLHYVSGERRLAVQWTSWLTHTRSHPPTLEELQADLERQRRVRLNAALIEARDREQAAQIAAAQQTVVRHVEPPSQQPSMPEAVETAPATAPLPQAEQGPLAAGTDAQRLPQTRIVPDQRSDPSSPWKQPPRDEPQSWQPRAVVRRGG</sequence>
<dbReference type="GO" id="GO:0005739">
    <property type="term" value="C:mitochondrion"/>
    <property type="evidence" value="ECO:0007669"/>
    <property type="project" value="TreeGrafter"/>
</dbReference>
<feature type="region of interest" description="Disordered" evidence="2">
    <location>
        <begin position="116"/>
        <end position="199"/>
    </location>
</feature>
<reference evidence="3 4" key="1">
    <citation type="journal article" date="2018" name="Biotechnol. Biofuels">
        <title>Integrative visual omics of the white-rot fungus Polyporus brumalis exposes the biotechnological potential of its oxidative enzymes for delignifying raw plant biomass.</title>
        <authorList>
            <person name="Miyauchi S."/>
            <person name="Rancon A."/>
            <person name="Drula E."/>
            <person name="Hage H."/>
            <person name="Chaduli D."/>
            <person name="Favel A."/>
            <person name="Grisel S."/>
            <person name="Henrissat B."/>
            <person name="Herpoel-Gimbert I."/>
            <person name="Ruiz-Duenas F.J."/>
            <person name="Chevret D."/>
            <person name="Hainaut M."/>
            <person name="Lin J."/>
            <person name="Wang M."/>
            <person name="Pangilinan J."/>
            <person name="Lipzen A."/>
            <person name="Lesage-Meessen L."/>
            <person name="Navarro D."/>
            <person name="Riley R."/>
            <person name="Grigoriev I.V."/>
            <person name="Zhou S."/>
            <person name="Raouche S."/>
            <person name="Rosso M.N."/>
        </authorList>
    </citation>
    <scope>NUCLEOTIDE SEQUENCE [LARGE SCALE GENOMIC DNA]</scope>
    <source>
        <strain evidence="3 4">BRFM 1820</strain>
    </source>
</reference>
<dbReference type="AlphaFoldDB" id="A0A371CVX5"/>
<dbReference type="Pfam" id="PF05071">
    <property type="entry name" value="NDUFA12"/>
    <property type="match status" value="1"/>
</dbReference>
<dbReference type="OrthoDB" id="10255576at2759"/>
<dbReference type="PANTHER" id="PTHR32470:SF2">
    <property type="entry name" value="NADH DEHYDROGENASE [UBIQUINONE] 1 ALPHA SUBCOMPLEX ASSEMBLY FACTOR 2"/>
    <property type="match status" value="1"/>
</dbReference>
<dbReference type="Proteomes" id="UP000256964">
    <property type="component" value="Unassembled WGS sequence"/>
</dbReference>
<evidence type="ECO:0000313" key="3">
    <source>
        <dbReference type="EMBL" id="RDX44442.1"/>
    </source>
</evidence>
<dbReference type="GO" id="GO:0032981">
    <property type="term" value="P:mitochondrial respiratory chain complex I assembly"/>
    <property type="evidence" value="ECO:0007669"/>
    <property type="project" value="TreeGrafter"/>
</dbReference>
<dbReference type="InterPro" id="IPR052618">
    <property type="entry name" value="ComplexI_NDUFA12"/>
</dbReference>
<dbReference type="GO" id="GO:0045271">
    <property type="term" value="C:respiratory chain complex I"/>
    <property type="evidence" value="ECO:0007669"/>
    <property type="project" value="InterPro"/>
</dbReference>
<feature type="compositionally biased region" description="Low complexity" evidence="2">
    <location>
        <begin position="132"/>
        <end position="145"/>
    </location>
</feature>
<dbReference type="PANTHER" id="PTHR32470">
    <property type="entry name" value="ADH DEHYDROGENASE [UBIQUINONE] 1 ALPHA SUBCOMPLEX ASSEMBLY FACTOR 2"/>
    <property type="match status" value="1"/>
</dbReference>
<accession>A0A371CVX5</accession>
<gene>
    <name evidence="3" type="ORF">OH76DRAFT_1445978</name>
</gene>
<organism evidence="3 4">
    <name type="scientific">Lentinus brumalis</name>
    <dbReference type="NCBI Taxonomy" id="2498619"/>
    <lineage>
        <taxon>Eukaryota</taxon>
        <taxon>Fungi</taxon>
        <taxon>Dikarya</taxon>
        <taxon>Basidiomycota</taxon>
        <taxon>Agaricomycotina</taxon>
        <taxon>Agaricomycetes</taxon>
        <taxon>Polyporales</taxon>
        <taxon>Polyporaceae</taxon>
        <taxon>Lentinus</taxon>
    </lineage>
</organism>
<dbReference type="InterPro" id="IPR007763">
    <property type="entry name" value="NDUFA12"/>
</dbReference>
<dbReference type="EMBL" id="KZ857450">
    <property type="protein sequence ID" value="RDX44442.1"/>
    <property type="molecule type" value="Genomic_DNA"/>
</dbReference>
<dbReference type="STRING" id="139420.A0A371CVX5"/>
<evidence type="ECO:0008006" key="5">
    <source>
        <dbReference type="Google" id="ProtNLM"/>
    </source>
</evidence>
<name>A0A371CVX5_9APHY</name>
<evidence type="ECO:0000256" key="1">
    <source>
        <dbReference type="ARBA" id="ARBA00007355"/>
    </source>
</evidence>
<evidence type="ECO:0000313" key="4">
    <source>
        <dbReference type="Proteomes" id="UP000256964"/>
    </source>
</evidence>
<comment type="similarity">
    <text evidence="1">Belongs to the complex I NDUFA12 subunit family.</text>
</comment>
<keyword evidence="4" id="KW-1185">Reference proteome</keyword>
<protein>
    <recommendedName>
        <fullName evidence="5">NADH dehydrogenase [ubiquinone] 1 alpha subcomplex subunit</fullName>
    </recommendedName>
</protein>